<gene>
    <name evidence="2" type="ORF">G2W53_039732</name>
</gene>
<comment type="caution">
    <text evidence="2">The sequence shown here is derived from an EMBL/GenBank/DDBJ whole genome shotgun (WGS) entry which is preliminary data.</text>
</comment>
<protein>
    <submittedName>
        <fullName evidence="2">E3 ubiquitin-protein ligase KEG</fullName>
    </submittedName>
</protein>
<name>A0A834SQ28_9FABA</name>
<proteinExistence type="predicted"/>
<feature type="region of interest" description="Disordered" evidence="1">
    <location>
        <begin position="1"/>
        <end position="37"/>
    </location>
</feature>
<reference evidence="2" key="1">
    <citation type="submission" date="2020-09" db="EMBL/GenBank/DDBJ databases">
        <title>Genome-Enabled Discovery of Anthraquinone Biosynthesis in Senna tora.</title>
        <authorList>
            <person name="Kang S.-H."/>
            <person name="Pandey R.P."/>
            <person name="Lee C.-M."/>
            <person name="Sim J.-S."/>
            <person name="Jeong J.-T."/>
            <person name="Choi B.-S."/>
            <person name="Jung M."/>
            <person name="Ginzburg D."/>
            <person name="Zhao K."/>
            <person name="Won S.Y."/>
            <person name="Oh T.-J."/>
            <person name="Yu Y."/>
            <person name="Kim N.-H."/>
            <person name="Lee O.R."/>
            <person name="Lee T.-H."/>
            <person name="Bashyal P."/>
            <person name="Kim T.-S."/>
            <person name="Lee W.-H."/>
            <person name="Kawkins C."/>
            <person name="Kim C.-K."/>
            <person name="Kim J.S."/>
            <person name="Ahn B.O."/>
            <person name="Rhee S.Y."/>
            <person name="Sohng J.K."/>
        </authorList>
    </citation>
    <scope>NUCLEOTIDE SEQUENCE</scope>
    <source>
        <tissue evidence="2">Leaf</tissue>
    </source>
</reference>
<dbReference type="EMBL" id="JAAIUW010000012">
    <property type="protein sequence ID" value="KAF7807571.1"/>
    <property type="molecule type" value="Genomic_DNA"/>
</dbReference>
<sequence length="37" mass="4261">MEWVRAFKTGEKVRIRDGRSSDPKVGMGKETHASKER</sequence>
<evidence type="ECO:0000313" key="3">
    <source>
        <dbReference type="Proteomes" id="UP000634136"/>
    </source>
</evidence>
<accession>A0A834SQ28</accession>
<feature type="compositionally biased region" description="Basic and acidic residues" evidence="1">
    <location>
        <begin position="8"/>
        <end position="37"/>
    </location>
</feature>
<dbReference type="AlphaFoldDB" id="A0A834SQ28"/>
<dbReference type="Proteomes" id="UP000634136">
    <property type="component" value="Unassembled WGS sequence"/>
</dbReference>
<evidence type="ECO:0000313" key="2">
    <source>
        <dbReference type="EMBL" id="KAF7807571.1"/>
    </source>
</evidence>
<keyword evidence="3" id="KW-1185">Reference proteome</keyword>
<evidence type="ECO:0000256" key="1">
    <source>
        <dbReference type="SAM" id="MobiDB-lite"/>
    </source>
</evidence>
<organism evidence="2 3">
    <name type="scientific">Senna tora</name>
    <dbReference type="NCBI Taxonomy" id="362788"/>
    <lineage>
        <taxon>Eukaryota</taxon>
        <taxon>Viridiplantae</taxon>
        <taxon>Streptophyta</taxon>
        <taxon>Embryophyta</taxon>
        <taxon>Tracheophyta</taxon>
        <taxon>Spermatophyta</taxon>
        <taxon>Magnoliopsida</taxon>
        <taxon>eudicotyledons</taxon>
        <taxon>Gunneridae</taxon>
        <taxon>Pentapetalae</taxon>
        <taxon>rosids</taxon>
        <taxon>fabids</taxon>
        <taxon>Fabales</taxon>
        <taxon>Fabaceae</taxon>
        <taxon>Caesalpinioideae</taxon>
        <taxon>Cassia clade</taxon>
        <taxon>Senna</taxon>
    </lineage>
</organism>